<dbReference type="RefSeq" id="XP_008079011.1">
    <property type="nucleotide sequence ID" value="XM_008080820.1"/>
</dbReference>
<name>S3D9Q9_GLAL2</name>
<reference evidence="4 5" key="1">
    <citation type="journal article" date="2013" name="BMC Genomics">
        <title>Genomics-driven discovery of the pneumocandin biosynthetic gene cluster in the fungus Glarea lozoyensis.</title>
        <authorList>
            <person name="Chen L."/>
            <person name="Yue Q."/>
            <person name="Zhang X."/>
            <person name="Xiang M."/>
            <person name="Wang C."/>
            <person name="Li S."/>
            <person name="Che Y."/>
            <person name="Ortiz-Lopez F.J."/>
            <person name="Bills G.F."/>
            <person name="Liu X."/>
            <person name="An Z."/>
        </authorList>
    </citation>
    <scope>NUCLEOTIDE SEQUENCE [LARGE SCALE GENOMIC DNA]</scope>
    <source>
        <strain evidence="5">ATCC 20868 / MF5171</strain>
    </source>
</reference>
<dbReference type="InterPro" id="IPR001841">
    <property type="entry name" value="Znf_RING"/>
</dbReference>
<dbReference type="OrthoDB" id="6270329at2759"/>
<dbReference type="Proteomes" id="UP000016922">
    <property type="component" value="Unassembled WGS sequence"/>
</dbReference>
<dbReference type="HOGENOM" id="CLU_1053913_0_0_1"/>
<dbReference type="KEGG" id="glz:GLAREA_06872"/>
<dbReference type="PROSITE" id="PS50089">
    <property type="entry name" value="ZF_RING_2"/>
    <property type="match status" value="1"/>
</dbReference>
<gene>
    <name evidence="4" type="ORF">GLAREA_06872</name>
</gene>
<feature type="region of interest" description="Disordered" evidence="2">
    <location>
        <begin position="35"/>
        <end position="55"/>
    </location>
</feature>
<evidence type="ECO:0000313" key="5">
    <source>
        <dbReference type="Proteomes" id="UP000016922"/>
    </source>
</evidence>
<dbReference type="EMBL" id="KE145357">
    <property type="protein sequence ID" value="EPE33859.1"/>
    <property type="molecule type" value="Genomic_DNA"/>
</dbReference>
<evidence type="ECO:0000259" key="3">
    <source>
        <dbReference type="PROSITE" id="PS50089"/>
    </source>
</evidence>
<dbReference type="SMART" id="SM00184">
    <property type="entry name" value="RING"/>
    <property type="match status" value="1"/>
</dbReference>
<keyword evidence="5" id="KW-1185">Reference proteome</keyword>
<protein>
    <submittedName>
        <fullName evidence="4">RING/U-box</fullName>
    </submittedName>
</protein>
<sequence>MCQRKRQRGYIFADEIDQTRDFNLPAIVNGLNNINVPSTTEPPRFQTQSTSDDAAHQLQPTIWLPETCPSDEYCQLLDDKGNRLENCSKPARPPLKRGQRYPCFVDVPRKRKTMRKFASAGVTESGTPPREICCRERSSEHHAQSCVGSNDLGDHNKEPQSTKFTINLEKPSLSQDPTDATCATQQDAEMLDCWSDLRSQEQEVPPEEQCPVCLEDYELKIRLIPCGHTMCLECFSAWMAHRVSLGHDCSCPVCRTTIQGVNYS</sequence>
<keyword evidence="1" id="KW-0863">Zinc-finger</keyword>
<keyword evidence="1" id="KW-0862">Zinc</keyword>
<dbReference type="GeneID" id="19465925"/>
<evidence type="ECO:0000256" key="1">
    <source>
        <dbReference type="PROSITE-ProRule" id="PRU00175"/>
    </source>
</evidence>
<dbReference type="Gene3D" id="3.30.40.10">
    <property type="entry name" value="Zinc/RING finger domain, C3HC4 (zinc finger)"/>
    <property type="match status" value="1"/>
</dbReference>
<accession>S3D9Q9</accession>
<dbReference type="Pfam" id="PF13639">
    <property type="entry name" value="zf-RING_2"/>
    <property type="match status" value="1"/>
</dbReference>
<dbReference type="InterPro" id="IPR013083">
    <property type="entry name" value="Znf_RING/FYVE/PHD"/>
</dbReference>
<dbReference type="AlphaFoldDB" id="S3D9Q9"/>
<proteinExistence type="predicted"/>
<organism evidence="4 5">
    <name type="scientific">Glarea lozoyensis (strain ATCC 20868 / MF5171)</name>
    <dbReference type="NCBI Taxonomy" id="1116229"/>
    <lineage>
        <taxon>Eukaryota</taxon>
        <taxon>Fungi</taxon>
        <taxon>Dikarya</taxon>
        <taxon>Ascomycota</taxon>
        <taxon>Pezizomycotina</taxon>
        <taxon>Leotiomycetes</taxon>
        <taxon>Helotiales</taxon>
        <taxon>Helotiaceae</taxon>
        <taxon>Glarea</taxon>
    </lineage>
</organism>
<dbReference type="SUPFAM" id="SSF57850">
    <property type="entry name" value="RING/U-box"/>
    <property type="match status" value="1"/>
</dbReference>
<feature type="domain" description="RING-type" evidence="3">
    <location>
        <begin position="210"/>
        <end position="255"/>
    </location>
</feature>
<evidence type="ECO:0000256" key="2">
    <source>
        <dbReference type="SAM" id="MobiDB-lite"/>
    </source>
</evidence>
<dbReference type="GO" id="GO:0008270">
    <property type="term" value="F:zinc ion binding"/>
    <property type="evidence" value="ECO:0007669"/>
    <property type="project" value="UniProtKB-KW"/>
</dbReference>
<evidence type="ECO:0000313" key="4">
    <source>
        <dbReference type="EMBL" id="EPE33859.1"/>
    </source>
</evidence>
<feature type="compositionally biased region" description="Polar residues" evidence="2">
    <location>
        <begin position="35"/>
        <end position="52"/>
    </location>
</feature>
<keyword evidence="1" id="KW-0479">Metal-binding</keyword>